<evidence type="ECO:0000256" key="1">
    <source>
        <dbReference type="ARBA" id="ARBA00023180"/>
    </source>
</evidence>
<keyword evidence="2" id="KW-0472">Membrane</keyword>
<evidence type="ECO:0000313" key="4">
    <source>
        <dbReference type="EMBL" id="KAG0112865.1"/>
    </source>
</evidence>
<dbReference type="GO" id="GO:0019882">
    <property type="term" value="P:antigen processing and presentation"/>
    <property type="evidence" value="ECO:0007669"/>
    <property type="project" value="InterPro"/>
</dbReference>
<dbReference type="SUPFAM" id="SSF54452">
    <property type="entry name" value="MHC antigen-recognition domain"/>
    <property type="match status" value="1"/>
</dbReference>
<dbReference type="InterPro" id="IPR000353">
    <property type="entry name" value="MHC_II_b_N"/>
</dbReference>
<proteinExistence type="predicted"/>
<gene>
    <name evidence="5" type="ORF">IHE44_0014696</name>
    <name evidence="4" type="ORF">IHE44_013709</name>
</gene>
<comment type="caution">
    <text evidence="4">The sequence shown here is derived from an EMBL/GenBank/DDBJ whole genome shotgun (WGS) entry which is preliminary data.</text>
</comment>
<keyword evidence="2" id="KW-0812">Transmembrane</keyword>
<organism evidence="4">
    <name type="scientific">Lamprotornis superbus</name>
    <dbReference type="NCBI Taxonomy" id="245042"/>
    <lineage>
        <taxon>Eukaryota</taxon>
        <taxon>Metazoa</taxon>
        <taxon>Chordata</taxon>
        <taxon>Craniata</taxon>
        <taxon>Vertebrata</taxon>
        <taxon>Euteleostomi</taxon>
        <taxon>Archelosauria</taxon>
        <taxon>Archosauria</taxon>
        <taxon>Dinosauria</taxon>
        <taxon>Saurischia</taxon>
        <taxon>Theropoda</taxon>
        <taxon>Coelurosauria</taxon>
        <taxon>Aves</taxon>
        <taxon>Neognathae</taxon>
        <taxon>Neoaves</taxon>
        <taxon>Telluraves</taxon>
        <taxon>Australaves</taxon>
        <taxon>Passeriformes</taxon>
        <taxon>Sturnidae</taxon>
        <taxon>Lamprotornis</taxon>
    </lineage>
</organism>
<dbReference type="EMBL" id="JADDUC020000084">
    <property type="protein sequence ID" value="KAI1229533.1"/>
    <property type="molecule type" value="Genomic_DNA"/>
</dbReference>
<feature type="domain" description="MHC class II beta chain N-terminal" evidence="3">
    <location>
        <begin position="4"/>
        <end position="41"/>
    </location>
</feature>
<keyword evidence="6" id="KW-1185">Reference proteome</keyword>
<evidence type="ECO:0000256" key="2">
    <source>
        <dbReference type="SAM" id="Phobius"/>
    </source>
</evidence>
<reference evidence="4" key="1">
    <citation type="submission" date="2020-10" db="EMBL/GenBank/DDBJ databases">
        <title>Feather gene expression reveals the developmental basis of iridescence in African starlings.</title>
        <authorList>
            <person name="Rubenstein D.R."/>
        </authorList>
    </citation>
    <scope>NUCLEOTIDE SEQUENCE</scope>
    <source>
        <strain evidence="4">SS15</strain>
        <tissue evidence="4">Liver</tissue>
    </source>
</reference>
<dbReference type="AlphaFoldDB" id="A0A835NDJ4"/>
<evidence type="ECO:0000313" key="5">
    <source>
        <dbReference type="EMBL" id="KAI1229533.1"/>
    </source>
</evidence>
<accession>A0A835NDJ4</accession>
<dbReference type="Pfam" id="PF00969">
    <property type="entry name" value="MHC_II_beta"/>
    <property type="match status" value="1"/>
</dbReference>
<protein>
    <recommendedName>
        <fullName evidence="3">MHC class II beta chain N-terminal domain-containing protein</fullName>
    </recommendedName>
</protein>
<reference evidence="5" key="3">
    <citation type="submission" date="2022-01" db="EMBL/GenBank/DDBJ databases">
        <authorList>
            <person name="Rubenstein D.R."/>
        </authorList>
    </citation>
    <scope>NUCLEOTIDE SEQUENCE</scope>
    <source>
        <strain evidence="5">SS15</strain>
        <tissue evidence="5">Liver</tissue>
    </source>
</reference>
<name>A0A835NDJ4_9PASS</name>
<evidence type="ECO:0000313" key="6">
    <source>
        <dbReference type="Proteomes" id="UP000618051"/>
    </source>
</evidence>
<dbReference type="Proteomes" id="UP000618051">
    <property type="component" value="Unassembled WGS sequence"/>
</dbReference>
<evidence type="ECO:0000259" key="3">
    <source>
        <dbReference type="Pfam" id="PF00969"/>
    </source>
</evidence>
<feature type="transmembrane region" description="Helical" evidence="2">
    <location>
        <begin position="203"/>
        <end position="224"/>
    </location>
</feature>
<keyword evidence="1" id="KW-0325">Glycoprotein</keyword>
<dbReference type="OrthoDB" id="10043043at2759"/>
<sequence>MVKSECHFIHGTDRLRFVERNISNREQFLHFGSDVGLDVGTPLLGTRFSGTGTATRNGWSTDGLRWTGTAGTTTSCPARSSWSAEVSVGQNCHTCRPPSPSSPQLIPMCSHSLPMPPCVHLTVALELSAQPQLPALLHDGFLPCQNPAEVVPGPVGALRACGGHQPGPQWGLDFYQLLVLLETPPGTGSAPAARQPDTARSKVLMGIGGSVLGFVFLALGLGFYGDKKVGGSRGSCYPSAVKLPT</sequence>
<dbReference type="EMBL" id="JADDUC010000768">
    <property type="protein sequence ID" value="KAG0112865.1"/>
    <property type="molecule type" value="Genomic_DNA"/>
</dbReference>
<dbReference type="GO" id="GO:0042613">
    <property type="term" value="C:MHC class II protein complex"/>
    <property type="evidence" value="ECO:0007669"/>
    <property type="project" value="InterPro"/>
</dbReference>
<dbReference type="GO" id="GO:0006955">
    <property type="term" value="P:immune response"/>
    <property type="evidence" value="ECO:0007669"/>
    <property type="project" value="InterPro"/>
</dbReference>
<dbReference type="InterPro" id="IPR011162">
    <property type="entry name" value="MHC_I/II-like_Ag-recog"/>
</dbReference>
<dbReference type="Gene3D" id="3.10.320.10">
    <property type="entry name" value="Class II Histocompatibility Antigen, M Beta Chain, Chain B, domain 1"/>
    <property type="match status" value="1"/>
</dbReference>
<reference evidence="5 6" key="2">
    <citation type="journal article" date="2021" name="J. Hered.">
        <title>Feather Gene Expression Elucidates the Developmental Basis of Plumage Iridescence in African Starlings.</title>
        <authorList>
            <person name="Rubenstein D.R."/>
            <person name="Corvelo A."/>
            <person name="MacManes M.D."/>
            <person name="Maia R."/>
            <person name="Narzisi G."/>
            <person name="Rousaki A."/>
            <person name="Vandenabeele P."/>
            <person name="Shawkey M.D."/>
            <person name="Solomon J."/>
        </authorList>
    </citation>
    <scope>NUCLEOTIDE SEQUENCE [LARGE SCALE GENOMIC DNA]</scope>
    <source>
        <strain evidence="5">SS15</strain>
    </source>
</reference>
<keyword evidence="2" id="KW-1133">Transmembrane helix</keyword>
<dbReference type="InterPro" id="IPR014745">
    <property type="entry name" value="MHC_II_a/b_N"/>
</dbReference>